<dbReference type="InterPro" id="IPR008991">
    <property type="entry name" value="Translation_prot_SH3-like_sf"/>
</dbReference>
<evidence type="ECO:0000313" key="12">
    <source>
        <dbReference type="Ensembl" id="ENSANIP00000020730.1"/>
    </source>
</evidence>
<dbReference type="Ensembl" id="ENSANIT00000021418.1">
    <property type="protein sequence ID" value="ENSANIP00000020730.1"/>
    <property type="gene ID" value="ENSANIG00000014079.1"/>
</dbReference>
<evidence type="ECO:0000256" key="9">
    <source>
        <dbReference type="SAM" id="MobiDB-lite"/>
    </source>
</evidence>
<evidence type="ECO:0000256" key="1">
    <source>
        <dbReference type="ARBA" id="ARBA00004173"/>
    </source>
</evidence>
<dbReference type="FunFam" id="2.30.30.30:FF:000032">
    <property type="entry name" value="39S ribosomal protein L24, mitochondrial"/>
    <property type="match status" value="1"/>
</dbReference>
<dbReference type="GO" id="GO:0003735">
    <property type="term" value="F:structural constituent of ribosome"/>
    <property type="evidence" value="ECO:0007669"/>
    <property type="project" value="InterPro"/>
</dbReference>
<name>A0A8B9NLM8_9AVES</name>
<dbReference type="Pfam" id="PF17136">
    <property type="entry name" value="ribosomal_L24"/>
    <property type="match status" value="1"/>
</dbReference>
<dbReference type="AlphaFoldDB" id="A0A8B9NLM8"/>
<reference evidence="12" key="2">
    <citation type="submission" date="2025-09" db="UniProtKB">
        <authorList>
            <consortium name="Ensembl"/>
        </authorList>
    </citation>
    <scope>IDENTIFICATION</scope>
</reference>
<dbReference type="Pfam" id="PF00467">
    <property type="entry name" value="KOW"/>
    <property type="match status" value="1"/>
</dbReference>
<organism evidence="12 13">
    <name type="scientific">Accipiter nisus</name>
    <name type="common">Eurasian sparrowhawk</name>
    <dbReference type="NCBI Taxonomy" id="211598"/>
    <lineage>
        <taxon>Eukaryota</taxon>
        <taxon>Metazoa</taxon>
        <taxon>Chordata</taxon>
        <taxon>Craniata</taxon>
        <taxon>Vertebrata</taxon>
        <taxon>Euteleostomi</taxon>
        <taxon>Archelosauria</taxon>
        <taxon>Archosauria</taxon>
        <taxon>Dinosauria</taxon>
        <taxon>Saurischia</taxon>
        <taxon>Theropoda</taxon>
        <taxon>Coelurosauria</taxon>
        <taxon>Aves</taxon>
        <taxon>Neognathae</taxon>
        <taxon>Neoaves</taxon>
        <taxon>Telluraves</taxon>
        <taxon>Accipitrimorphae</taxon>
        <taxon>Accipitriformes</taxon>
        <taxon>Accipitridae</taxon>
        <taxon>Accipitrinae</taxon>
        <taxon>Accipiter</taxon>
    </lineage>
</organism>
<dbReference type="GO" id="GO:0006412">
    <property type="term" value="P:translation"/>
    <property type="evidence" value="ECO:0007669"/>
    <property type="project" value="InterPro"/>
</dbReference>
<proteinExistence type="inferred from homology"/>
<feature type="compositionally biased region" description="Low complexity" evidence="9">
    <location>
        <begin position="108"/>
        <end position="117"/>
    </location>
</feature>
<keyword evidence="5" id="KW-0496">Mitochondrion</keyword>
<keyword evidence="3" id="KW-0809">Transit peptide</keyword>
<reference evidence="12" key="1">
    <citation type="submission" date="2025-08" db="UniProtKB">
        <authorList>
            <consortium name="Ensembl"/>
        </authorList>
    </citation>
    <scope>IDENTIFICATION</scope>
</reference>
<evidence type="ECO:0000259" key="10">
    <source>
        <dbReference type="Pfam" id="PF00467"/>
    </source>
</evidence>
<keyword evidence="4" id="KW-0689">Ribosomal protein</keyword>
<dbReference type="InterPro" id="IPR014722">
    <property type="entry name" value="Rib_uL2_dom2"/>
</dbReference>
<dbReference type="InterPro" id="IPR041988">
    <property type="entry name" value="Ribosomal_uL24_KOW"/>
</dbReference>
<dbReference type="InterPro" id="IPR003256">
    <property type="entry name" value="Ribosomal_uL24"/>
</dbReference>
<evidence type="ECO:0000256" key="2">
    <source>
        <dbReference type="ARBA" id="ARBA00010618"/>
    </source>
</evidence>
<comment type="similarity">
    <text evidence="2">Belongs to the universal ribosomal protein uL24 family.</text>
</comment>
<evidence type="ECO:0000256" key="5">
    <source>
        <dbReference type="ARBA" id="ARBA00023128"/>
    </source>
</evidence>
<dbReference type="Gene3D" id="2.30.30.30">
    <property type="match status" value="1"/>
</dbReference>
<dbReference type="GO" id="GO:1990904">
    <property type="term" value="C:ribonucleoprotein complex"/>
    <property type="evidence" value="ECO:0007669"/>
    <property type="project" value="UniProtKB-KW"/>
</dbReference>
<dbReference type="CDD" id="cd06089">
    <property type="entry name" value="KOW_RPL26"/>
    <property type="match status" value="1"/>
</dbReference>
<protein>
    <recommendedName>
        <fullName evidence="7">Large ribosomal subunit protein uL24m</fullName>
    </recommendedName>
    <alternativeName>
        <fullName evidence="8">39S ribosomal protein L24, mitochondrial</fullName>
    </alternativeName>
</protein>
<comment type="subcellular location">
    <subcellularLocation>
        <location evidence="1">Mitochondrion</location>
    </subcellularLocation>
</comment>
<feature type="region of interest" description="Disordered" evidence="9">
    <location>
        <begin position="1"/>
        <end position="178"/>
    </location>
</feature>
<keyword evidence="13" id="KW-1185">Reference proteome</keyword>
<dbReference type="InterPro" id="IPR057264">
    <property type="entry name" value="Ribosomal_uL24_C"/>
</dbReference>
<evidence type="ECO:0000256" key="3">
    <source>
        <dbReference type="ARBA" id="ARBA00022946"/>
    </source>
</evidence>
<dbReference type="Proteomes" id="UP000694541">
    <property type="component" value="Unplaced"/>
</dbReference>
<sequence length="344" mass="37378">MHRSGGEGGARTTAPSMPCGAARWDYASRRAPRHSPALREARERPGEVEVSGGRGPLREARVPSPPSEAHRPGEHAGGLPGGAGPPSPVCPVPLQPLRHHAPLGPAVRGAATAAPRLPARHLAPRHRRRPAPQPPRAATPQGLRGAHCQGGLEGVSGRYGKRPPSPGPPPRDRGWAGGGLPLTFLPPPQVQVLAGKDAGKQAMVTQVVRARNWVVVEGLNTHYRYVNRTAKYAGTYIASEAPLLLSQISLVDPEDRKPTEVEWRYTEEGERVRVSLRSGRIIPLPLQQRRDGIVPEQWIDGPKDTAVEDALDKTYLPSLKTFEEEIMDAMGIVETRRAKKSYWY</sequence>
<evidence type="ECO:0000256" key="4">
    <source>
        <dbReference type="ARBA" id="ARBA00022980"/>
    </source>
</evidence>
<dbReference type="NCBIfam" id="TIGR01079">
    <property type="entry name" value="rplX_bact"/>
    <property type="match status" value="1"/>
</dbReference>
<dbReference type="PANTHER" id="PTHR12903">
    <property type="entry name" value="MITOCHONDRIAL RIBOSOMAL PROTEIN L24"/>
    <property type="match status" value="1"/>
</dbReference>
<feature type="domain" description="KOW" evidence="10">
    <location>
        <begin position="190"/>
        <end position="217"/>
    </location>
</feature>
<evidence type="ECO:0000256" key="6">
    <source>
        <dbReference type="ARBA" id="ARBA00023274"/>
    </source>
</evidence>
<dbReference type="GO" id="GO:0005840">
    <property type="term" value="C:ribosome"/>
    <property type="evidence" value="ECO:0007669"/>
    <property type="project" value="UniProtKB-KW"/>
</dbReference>
<keyword evidence="6" id="KW-0687">Ribonucleoprotein</keyword>
<dbReference type="SUPFAM" id="SSF50104">
    <property type="entry name" value="Translation proteins SH3-like domain"/>
    <property type="match status" value="1"/>
</dbReference>
<feature type="domain" description="Large ribosomal subunit protein uL24 C-terminal" evidence="11">
    <location>
        <begin position="219"/>
        <end position="282"/>
    </location>
</feature>
<dbReference type="GO" id="GO:0005739">
    <property type="term" value="C:mitochondrion"/>
    <property type="evidence" value="ECO:0007669"/>
    <property type="project" value="UniProtKB-SubCell"/>
</dbReference>
<evidence type="ECO:0000313" key="13">
    <source>
        <dbReference type="Proteomes" id="UP000694541"/>
    </source>
</evidence>
<feature type="compositionally biased region" description="Pro residues" evidence="9">
    <location>
        <begin position="83"/>
        <end position="94"/>
    </location>
</feature>
<feature type="compositionally biased region" description="Basic and acidic residues" evidence="9">
    <location>
        <begin position="37"/>
        <end position="47"/>
    </location>
</feature>
<feature type="compositionally biased region" description="Basic residues" evidence="9">
    <location>
        <begin position="118"/>
        <end position="130"/>
    </location>
</feature>
<evidence type="ECO:0000259" key="11">
    <source>
        <dbReference type="Pfam" id="PF17136"/>
    </source>
</evidence>
<evidence type="ECO:0000256" key="8">
    <source>
        <dbReference type="ARBA" id="ARBA00035357"/>
    </source>
</evidence>
<dbReference type="GO" id="GO:0003723">
    <property type="term" value="F:RNA binding"/>
    <property type="evidence" value="ECO:0007669"/>
    <property type="project" value="InterPro"/>
</dbReference>
<evidence type="ECO:0000256" key="7">
    <source>
        <dbReference type="ARBA" id="ARBA00035283"/>
    </source>
</evidence>
<accession>A0A8B9NLM8</accession>
<dbReference type="InterPro" id="IPR005824">
    <property type="entry name" value="KOW"/>
</dbReference>